<comment type="caution">
    <text evidence="2">The sequence shown here is derived from an EMBL/GenBank/DDBJ whole genome shotgun (WGS) entry which is preliminary data.</text>
</comment>
<protein>
    <submittedName>
        <fullName evidence="2">Uncharacterized protein</fullName>
    </submittedName>
</protein>
<organism evidence="2 3">
    <name type="scientific">Streblomastix strix</name>
    <dbReference type="NCBI Taxonomy" id="222440"/>
    <lineage>
        <taxon>Eukaryota</taxon>
        <taxon>Metamonada</taxon>
        <taxon>Preaxostyla</taxon>
        <taxon>Oxymonadida</taxon>
        <taxon>Streblomastigidae</taxon>
        <taxon>Streblomastix</taxon>
    </lineage>
</organism>
<feature type="region of interest" description="Disordered" evidence="1">
    <location>
        <begin position="121"/>
        <end position="146"/>
    </location>
</feature>
<reference evidence="2 3" key="1">
    <citation type="submission" date="2019-03" db="EMBL/GenBank/DDBJ databases">
        <title>Single cell metagenomics reveals metabolic interactions within the superorganism composed of flagellate Streblomastix strix and complex community of Bacteroidetes bacteria on its surface.</title>
        <authorList>
            <person name="Treitli S.C."/>
            <person name="Kolisko M."/>
            <person name="Husnik F."/>
            <person name="Keeling P."/>
            <person name="Hampl V."/>
        </authorList>
    </citation>
    <scope>NUCLEOTIDE SEQUENCE [LARGE SCALE GENOMIC DNA]</scope>
    <source>
        <strain evidence="2">ST1C</strain>
    </source>
</reference>
<evidence type="ECO:0000313" key="3">
    <source>
        <dbReference type="Proteomes" id="UP000324800"/>
    </source>
</evidence>
<dbReference type="EMBL" id="SNRW01000841">
    <property type="protein sequence ID" value="KAA6398978.1"/>
    <property type="molecule type" value="Genomic_DNA"/>
</dbReference>
<dbReference type="Proteomes" id="UP000324800">
    <property type="component" value="Unassembled WGS sequence"/>
</dbReference>
<evidence type="ECO:0000256" key="1">
    <source>
        <dbReference type="SAM" id="MobiDB-lite"/>
    </source>
</evidence>
<dbReference type="AlphaFoldDB" id="A0A5J4WVG5"/>
<gene>
    <name evidence="2" type="ORF">EZS28_005491</name>
</gene>
<accession>A0A5J4WVG5</accession>
<proteinExistence type="predicted"/>
<name>A0A5J4WVG5_9EUKA</name>
<feature type="compositionally biased region" description="Basic residues" evidence="1">
    <location>
        <begin position="131"/>
        <end position="146"/>
    </location>
</feature>
<evidence type="ECO:0000313" key="2">
    <source>
        <dbReference type="EMBL" id="KAA6398978.1"/>
    </source>
</evidence>
<sequence length="146" mass="16397">MILFQQAANRVHNIAPVGYSNAKSGPKFCPLYENSAKEDEERVKKAREDAVKEWHQLHPGFQEAKLNTIGDNKAELYAAKRALAQQRAKAKKEAKAQAALNKAKKVTPKVAARLAAQNDEDQILYALPMPKPKKQARGRARRKARR</sequence>